<dbReference type="AlphaFoldDB" id="A0A6J8C359"/>
<proteinExistence type="predicted"/>
<reference evidence="2 3" key="1">
    <citation type="submission" date="2020-06" db="EMBL/GenBank/DDBJ databases">
        <authorList>
            <person name="Li R."/>
            <person name="Bekaert M."/>
        </authorList>
    </citation>
    <scope>NUCLEOTIDE SEQUENCE [LARGE SCALE GENOMIC DNA]</scope>
    <source>
        <strain evidence="3">wild</strain>
    </source>
</reference>
<dbReference type="Proteomes" id="UP000507470">
    <property type="component" value="Unassembled WGS sequence"/>
</dbReference>
<protein>
    <recommendedName>
        <fullName evidence="1">Reverse transcriptase/retrotransposon-derived protein RNase H-like domain-containing protein</fullName>
    </recommendedName>
</protein>
<dbReference type="InterPro" id="IPR050951">
    <property type="entry name" value="Retrovirus_Pol_polyprotein"/>
</dbReference>
<evidence type="ECO:0000313" key="3">
    <source>
        <dbReference type="Proteomes" id="UP000507470"/>
    </source>
</evidence>
<dbReference type="InterPro" id="IPR041577">
    <property type="entry name" value="RT_RNaseH_2"/>
</dbReference>
<sequence>MVNQLNKCSCNVTELTKPLRELLKTYYACHLGIAQESVFTEKKNELTLSRTLGHCDPNKDNVVSADESSFGLGAVIRQKHGEIFTPVVYDSRSMSYTEQRHAQIEKEALALIWAFKTFSNYLRVRSSISELTTSRSYRYSAVKVLQNSRRVYKDSGCAFMPVDILFESNELENETIPSVNSIVNNFLSSYMRLQDIRDECVKYEICKTLKLYCKEGRQENPSLNDSLKPYWSLQGELTIGAICPRSLQDEILDRLHDDD</sequence>
<name>A0A6J8C359_MYTCO</name>
<dbReference type="SUPFAM" id="SSF56672">
    <property type="entry name" value="DNA/RNA polymerases"/>
    <property type="match status" value="1"/>
</dbReference>
<organism evidence="2 3">
    <name type="scientific">Mytilus coruscus</name>
    <name type="common">Sea mussel</name>
    <dbReference type="NCBI Taxonomy" id="42192"/>
    <lineage>
        <taxon>Eukaryota</taxon>
        <taxon>Metazoa</taxon>
        <taxon>Spiralia</taxon>
        <taxon>Lophotrochozoa</taxon>
        <taxon>Mollusca</taxon>
        <taxon>Bivalvia</taxon>
        <taxon>Autobranchia</taxon>
        <taxon>Pteriomorphia</taxon>
        <taxon>Mytilida</taxon>
        <taxon>Mytiloidea</taxon>
        <taxon>Mytilidae</taxon>
        <taxon>Mytilinae</taxon>
        <taxon>Mytilus</taxon>
    </lineage>
</organism>
<feature type="domain" description="Reverse transcriptase/retrotransposon-derived protein RNase H-like" evidence="1">
    <location>
        <begin position="35"/>
        <end position="124"/>
    </location>
</feature>
<accession>A0A6J8C359</accession>
<dbReference type="EMBL" id="CACVKT020004431">
    <property type="protein sequence ID" value="CAC5389996.1"/>
    <property type="molecule type" value="Genomic_DNA"/>
</dbReference>
<dbReference type="PANTHER" id="PTHR37984">
    <property type="entry name" value="PROTEIN CBG26694"/>
    <property type="match status" value="1"/>
</dbReference>
<evidence type="ECO:0000313" key="2">
    <source>
        <dbReference type="EMBL" id="CAC5389996.1"/>
    </source>
</evidence>
<gene>
    <name evidence="2" type="ORF">MCOR_25124</name>
</gene>
<dbReference type="InterPro" id="IPR043502">
    <property type="entry name" value="DNA/RNA_pol_sf"/>
</dbReference>
<keyword evidence="3" id="KW-1185">Reference proteome</keyword>
<evidence type="ECO:0000259" key="1">
    <source>
        <dbReference type="Pfam" id="PF17919"/>
    </source>
</evidence>
<dbReference type="OrthoDB" id="6151308at2759"/>
<dbReference type="PANTHER" id="PTHR37984:SF9">
    <property type="entry name" value="INTEGRASE CATALYTIC DOMAIN-CONTAINING PROTEIN"/>
    <property type="match status" value="1"/>
</dbReference>
<dbReference type="Pfam" id="PF17919">
    <property type="entry name" value="RT_RNaseH_2"/>
    <property type="match status" value="1"/>
</dbReference>